<feature type="region of interest" description="Disordered" evidence="2">
    <location>
        <begin position="101"/>
        <end position="166"/>
    </location>
</feature>
<dbReference type="Pfam" id="PF19317">
    <property type="entry name" value="Gag_p24_C"/>
    <property type="match status" value="1"/>
</dbReference>
<sequence>MARDDDVIDEDHEMSITDEDIIRITASEGIPARRVKALEFTRQASSFLLSEDFMNKFFRRFTETAFRHDPTSSFSQIFLPEKEVSKKFEDAQQALVPVQRVKEKEKEKEKRKQKKEKEKETEKETKPEEVKPPKQVGPEKEEAAEKAKTKETISEAGTAQASAKPEFCPTDWTDIKKFALKGDTLSMDPKGIAMPVTYDAQDANPKWERLDREVVRDLIKAVRDNGLGSPYFKQLLKGTFNIYDLTPFDIRSLATMILSDSQFILWEAKWRKILNDYRIKYQGGANAGFTVAQMAGDPPLDSAARQASFLPRDVLTDIKDAARKAMVQIPPAGVTESLFTDVKQGPSEPFASFIDRLTQAVDRQVIDEGVKSHMIRCLAFANANPECKRVISAMPGQPTMAEILEACSKVGDTTARCNNFRRSSGKSCQRSICKFSTKTVLQVWQTRAFQEGLPTNYKQCRLIRSLFGMREKEALSCKKQCKWRNSVGKLQEERRSSTRDDTSDGDDSRASSARGTIIGEQHSDALSRTICRIPSDPELLPPGAQCDLATSKVICFWMTIMQ</sequence>
<evidence type="ECO:0000256" key="1">
    <source>
        <dbReference type="ARBA" id="ARBA00022707"/>
    </source>
</evidence>
<comment type="caution">
    <text evidence="4">The sequence shown here is derived from an EMBL/GenBank/DDBJ whole genome shotgun (WGS) entry which is preliminary data.</text>
</comment>
<keyword evidence="5" id="KW-1185">Reference proteome</keyword>
<dbReference type="PANTHER" id="PTHR40389:SF2">
    <property type="entry name" value="ENDOGENOUS RETROVIRUS GROUP K MEMBER 24 GAG POLYPROTEIN-RELATED"/>
    <property type="match status" value="1"/>
</dbReference>
<dbReference type="InterPro" id="IPR045345">
    <property type="entry name" value="Gag_p24_C"/>
</dbReference>
<gene>
    <name evidence="4" type="ORF">DUI87_06212</name>
</gene>
<evidence type="ECO:0000313" key="5">
    <source>
        <dbReference type="Proteomes" id="UP000269221"/>
    </source>
</evidence>
<evidence type="ECO:0000313" key="4">
    <source>
        <dbReference type="EMBL" id="RMC16957.1"/>
    </source>
</evidence>
<dbReference type="Pfam" id="PF00607">
    <property type="entry name" value="Gag_p24"/>
    <property type="match status" value="1"/>
</dbReference>
<dbReference type="Proteomes" id="UP000269221">
    <property type="component" value="Unassembled WGS sequence"/>
</dbReference>
<accession>A0A3M0LCW3</accession>
<dbReference type="InterPro" id="IPR050195">
    <property type="entry name" value="Primate_lentivir_Gag_pol-like"/>
</dbReference>
<dbReference type="SUPFAM" id="SSF47353">
    <property type="entry name" value="Retrovirus capsid dimerization domain-like"/>
    <property type="match status" value="1"/>
</dbReference>
<feature type="compositionally biased region" description="Basic and acidic residues" evidence="2">
    <location>
        <begin position="101"/>
        <end position="153"/>
    </location>
</feature>
<dbReference type="InterPro" id="IPR008916">
    <property type="entry name" value="Retrov_capsid_C"/>
</dbReference>
<dbReference type="InterPro" id="IPR008919">
    <property type="entry name" value="Retrov_capsid_N"/>
</dbReference>
<dbReference type="GO" id="GO:0016032">
    <property type="term" value="P:viral process"/>
    <property type="evidence" value="ECO:0007669"/>
    <property type="project" value="InterPro"/>
</dbReference>
<feature type="domain" description="Retroviral nucleocapsid Gag protein p24 C-terminal" evidence="3">
    <location>
        <begin position="335"/>
        <end position="406"/>
    </location>
</feature>
<dbReference type="Gene3D" id="1.10.1200.30">
    <property type="match status" value="1"/>
</dbReference>
<dbReference type="PANTHER" id="PTHR40389">
    <property type="entry name" value="ENDOGENOUS RETROVIRUS GROUP K MEMBER 24 GAG POLYPROTEIN-RELATED"/>
    <property type="match status" value="1"/>
</dbReference>
<protein>
    <recommendedName>
        <fullName evidence="3">Retroviral nucleocapsid Gag protein p24 C-terminal domain-containing protein</fullName>
    </recommendedName>
</protein>
<keyword evidence="1" id="KW-0519">Myristate</keyword>
<name>A0A3M0LCW3_HIRRU</name>
<dbReference type="EMBL" id="QRBI01000100">
    <property type="protein sequence ID" value="RMC16957.1"/>
    <property type="molecule type" value="Genomic_DNA"/>
</dbReference>
<proteinExistence type="predicted"/>
<feature type="compositionally biased region" description="Basic and acidic residues" evidence="2">
    <location>
        <begin position="492"/>
        <end position="509"/>
    </location>
</feature>
<dbReference type="AlphaFoldDB" id="A0A3M0LCW3"/>
<dbReference type="SUPFAM" id="SSF47943">
    <property type="entry name" value="Retrovirus capsid protein, N-terminal core domain"/>
    <property type="match status" value="1"/>
</dbReference>
<keyword evidence="1" id="KW-0449">Lipoprotein</keyword>
<organism evidence="4 5">
    <name type="scientific">Hirundo rustica rustica</name>
    <dbReference type="NCBI Taxonomy" id="333673"/>
    <lineage>
        <taxon>Eukaryota</taxon>
        <taxon>Metazoa</taxon>
        <taxon>Chordata</taxon>
        <taxon>Craniata</taxon>
        <taxon>Vertebrata</taxon>
        <taxon>Euteleostomi</taxon>
        <taxon>Archelosauria</taxon>
        <taxon>Archosauria</taxon>
        <taxon>Dinosauria</taxon>
        <taxon>Saurischia</taxon>
        <taxon>Theropoda</taxon>
        <taxon>Coelurosauria</taxon>
        <taxon>Aves</taxon>
        <taxon>Neognathae</taxon>
        <taxon>Neoaves</taxon>
        <taxon>Telluraves</taxon>
        <taxon>Australaves</taxon>
        <taxon>Passeriformes</taxon>
        <taxon>Sylvioidea</taxon>
        <taxon>Hirundinidae</taxon>
        <taxon>Hirundo</taxon>
    </lineage>
</organism>
<evidence type="ECO:0000259" key="3">
    <source>
        <dbReference type="Pfam" id="PF19317"/>
    </source>
</evidence>
<dbReference type="Gene3D" id="1.10.375.10">
    <property type="entry name" value="Human Immunodeficiency Virus Type 1 Capsid Protein"/>
    <property type="match status" value="1"/>
</dbReference>
<reference evidence="4 5" key="1">
    <citation type="submission" date="2018-07" db="EMBL/GenBank/DDBJ databases">
        <title>A high quality draft genome assembly of the barn swallow (H. rustica rustica).</title>
        <authorList>
            <person name="Formenti G."/>
            <person name="Chiara M."/>
            <person name="Poveda L."/>
            <person name="Francoijs K.-J."/>
            <person name="Bonisoli-Alquati A."/>
            <person name="Canova L."/>
            <person name="Gianfranceschi L."/>
            <person name="Horner D.S."/>
            <person name="Saino N."/>
        </authorList>
    </citation>
    <scope>NUCLEOTIDE SEQUENCE [LARGE SCALE GENOMIC DNA]</scope>
    <source>
        <strain evidence="4">Chelidonia</strain>
        <tissue evidence="4">Blood</tissue>
    </source>
</reference>
<dbReference type="OrthoDB" id="9048915at2759"/>
<feature type="region of interest" description="Disordered" evidence="2">
    <location>
        <begin position="492"/>
        <end position="518"/>
    </location>
</feature>
<evidence type="ECO:0000256" key="2">
    <source>
        <dbReference type="SAM" id="MobiDB-lite"/>
    </source>
</evidence>